<evidence type="ECO:0000256" key="4">
    <source>
        <dbReference type="ARBA" id="ARBA00022803"/>
    </source>
</evidence>
<comment type="caution">
    <text evidence="7">The sequence shown here is derived from an EMBL/GenBank/DDBJ whole genome shotgun (WGS) entry which is preliminary data.</text>
</comment>
<accession>A0A4R2RNC0</accession>
<evidence type="ECO:0000256" key="5">
    <source>
        <dbReference type="ARBA" id="ARBA00038253"/>
    </source>
</evidence>
<gene>
    <name evidence="7" type="ORF">EDD57_1633</name>
</gene>
<dbReference type="EMBL" id="SLXV01000063">
    <property type="protein sequence ID" value="TCP61281.1"/>
    <property type="molecule type" value="Genomic_DNA"/>
</dbReference>
<dbReference type="Proteomes" id="UP000294746">
    <property type="component" value="Unassembled WGS sequence"/>
</dbReference>
<dbReference type="SMART" id="SM00028">
    <property type="entry name" value="TPR"/>
    <property type="match status" value="5"/>
</dbReference>
<sequence>MADKKTRLDSEIARYVVKKNRMTKGLSLTDIDHRFPSSTASLIEKGEAVKDETFKLYLEALGITKKELKKEVGEVEEITTELRFKLKQVERMIDNGYIEIAKAELEKYQVEDFHPLAPHKYHLDGVIIQKDKSVETRKRYKRAEKVFFHAIQTCTQHNLNPDDNIIPTCYNRLAASRYFLNDLETAIDFINQGLEAYDETKDCSQLNNKYNLLANKMMYLWELSQYPQATSILYEVWPQRSKIDKNNNALLDFYKFRSIALRNQKNVQAALECCSEGIIIATNIRSDNRYLDLMIILGSIHLVEGDFTKALDRFMLVLNADGKREYPRRHIDAYTYLGILFNAKKDWLLATEYLEKAIITAQEIQDPFRLGKALITRGNVLLFQEQYTEALPYYREAESILESKNYKNRQLSALLKMIYCFDKMGTTDEFVQCLIKKYKLEDELSIKSEVEIYEVF</sequence>
<comment type="subcellular location">
    <subcellularLocation>
        <location evidence="1">Cytoplasm</location>
    </subcellularLocation>
</comment>
<dbReference type="InterPro" id="IPR019734">
    <property type="entry name" value="TPR_rpt"/>
</dbReference>
<reference evidence="7 8" key="1">
    <citation type="submission" date="2019-03" db="EMBL/GenBank/DDBJ databases">
        <title>Genomic Encyclopedia of Type Strains, Phase IV (KMG-IV): sequencing the most valuable type-strain genomes for metagenomic binning, comparative biology and taxonomic classification.</title>
        <authorList>
            <person name="Goeker M."/>
        </authorList>
    </citation>
    <scope>NUCLEOTIDE SEQUENCE [LARGE SCALE GENOMIC DNA]</scope>
    <source>
        <strain evidence="7 8">DSM 46831</strain>
    </source>
</reference>
<dbReference type="InterPro" id="IPR051476">
    <property type="entry name" value="Bac_ResReg_Asp_Phosphatase"/>
</dbReference>
<dbReference type="InterPro" id="IPR011990">
    <property type="entry name" value="TPR-like_helical_dom_sf"/>
</dbReference>
<evidence type="ECO:0000313" key="8">
    <source>
        <dbReference type="Proteomes" id="UP000294746"/>
    </source>
</evidence>
<evidence type="ECO:0000256" key="6">
    <source>
        <dbReference type="SAM" id="Coils"/>
    </source>
</evidence>
<keyword evidence="4" id="KW-0802">TPR repeat</keyword>
<dbReference type="PANTHER" id="PTHR46630:SF1">
    <property type="entry name" value="TETRATRICOPEPTIDE REPEAT PROTEIN 29"/>
    <property type="match status" value="1"/>
</dbReference>
<dbReference type="Pfam" id="PF13424">
    <property type="entry name" value="TPR_12"/>
    <property type="match status" value="1"/>
</dbReference>
<dbReference type="RefSeq" id="WP_131849978.1">
    <property type="nucleotide sequence ID" value="NZ_SLXV01000063.1"/>
</dbReference>
<proteinExistence type="inferred from homology"/>
<evidence type="ECO:0000256" key="3">
    <source>
        <dbReference type="ARBA" id="ARBA00022737"/>
    </source>
</evidence>
<protein>
    <submittedName>
        <fullName evidence="7">Tetratricopeptide repeat protein</fullName>
    </submittedName>
</protein>
<dbReference type="AlphaFoldDB" id="A0A4R2RNC0"/>
<evidence type="ECO:0000256" key="1">
    <source>
        <dbReference type="ARBA" id="ARBA00004496"/>
    </source>
</evidence>
<feature type="coiled-coil region" evidence="6">
    <location>
        <begin position="58"/>
        <end position="106"/>
    </location>
</feature>
<dbReference type="PANTHER" id="PTHR46630">
    <property type="entry name" value="TETRATRICOPEPTIDE REPEAT PROTEIN 29"/>
    <property type="match status" value="1"/>
</dbReference>
<name>A0A4R2RNC0_9BACL</name>
<keyword evidence="6" id="KW-0175">Coiled coil</keyword>
<comment type="similarity">
    <text evidence="5">Belongs to the Rap family.</text>
</comment>
<evidence type="ECO:0000313" key="7">
    <source>
        <dbReference type="EMBL" id="TCP61281.1"/>
    </source>
</evidence>
<keyword evidence="2" id="KW-0963">Cytoplasm</keyword>
<dbReference type="SUPFAM" id="SSF48452">
    <property type="entry name" value="TPR-like"/>
    <property type="match status" value="2"/>
</dbReference>
<organism evidence="7 8">
    <name type="scientific">Baia soyae</name>
    <dbReference type="NCBI Taxonomy" id="1544746"/>
    <lineage>
        <taxon>Bacteria</taxon>
        <taxon>Bacillati</taxon>
        <taxon>Bacillota</taxon>
        <taxon>Bacilli</taxon>
        <taxon>Bacillales</taxon>
        <taxon>Thermoactinomycetaceae</taxon>
        <taxon>Baia</taxon>
    </lineage>
</organism>
<dbReference type="OrthoDB" id="2470999at2"/>
<dbReference type="Gene3D" id="1.25.40.10">
    <property type="entry name" value="Tetratricopeptide repeat domain"/>
    <property type="match status" value="2"/>
</dbReference>
<keyword evidence="8" id="KW-1185">Reference proteome</keyword>
<dbReference type="GO" id="GO:0005737">
    <property type="term" value="C:cytoplasm"/>
    <property type="evidence" value="ECO:0007669"/>
    <property type="project" value="UniProtKB-SubCell"/>
</dbReference>
<keyword evidence="3" id="KW-0677">Repeat</keyword>
<evidence type="ECO:0000256" key="2">
    <source>
        <dbReference type="ARBA" id="ARBA00022490"/>
    </source>
</evidence>